<protein>
    <submittedName>
        <fullName evidence="5">FAD-dependent monooxygenase</fullName>
    </submittedName>
</protein>
<dbReference type="Pfam" id="PF01494">
    <property type="entry name" value="FAD_binding_3"/>
    <property type="match status" value="1"/>
</dbReference>
<dbReference type="EMBL" id="OY726395">
    <property type="protein sequence ID" value="CAJ1581974.1"/>
    <property type="molecule type" value="Genomic_DNA"/>
</dbReference>
<dbReference type="InterPro" id="IPR050641">
    <property type="entry name" value="RIFMO-like"/>
</dbReference>
<comment type="cofactor">
    <cofactor evidence="1">
        <name>FAD</name>
        <dbReference type="ChEBI" id="CHEBI:57692"/>
    </cofactor>
</comment>
<feature type="domain" description="FAD-binding" evidence="4">
    <location>
        <begin position="9"/>
        <end position="352"/>
    </location>
</feature>
<dbReference type="RefSeq" id="WP_316516151.1">
    <property type="nucleotide sequence ID" value="NZ_OY726395.1"/>
</dbReference>
<evidence type="ECO:0000259" key="4">
    <source>
        <dbReference type="Pfam" id="PF01494"/>
    </source>
</evidence>
<dbReference type="Pfam" id="PF21274">
    <property type="entry name" value="Rng_hyd_C"/>
    <property type="match status" value="1"/>
</dbReference>
<dbReference type="InterPro" id="IPR036188">
    <property type="entry name" value="FAD/NAD-bd_sf"/>
</dbReference>
<dbReference type="Gene3D" id="3.40.30.120">
    <property type="match status" value="1"/>
</dbReference>
<evidence type="ECO:0000313" key="5">
    <source>
        <dbReference type="EMBL" id="CAJ1581974.1"/>
    </source>
</evidence>
<dbReference type="Gene3D" id="3.50.50.60">
    <property type="entry name" value="FAD/NAD(P)-binding domain"/>
    <property type="match status" value="1"/>
</dbReference>
<dbReference type="PANTHER" id="PTHR43004:SF19">
    <property type="entry name" value="BINDING MONOOXYGENASE, PUTATIVE (JCVI)-RELATED"/>
    <property type="match status" value="1"/>
</dbReference>
<name>A0ABM9MCM6_9MYCO</name>
<keyword evidence="2" id="KW-0285">Flavoprotein</keyword>
<keyword evidence="5" id="KW-0503">Monooxygenase</keyword>
<organism evidence="5 6">
    <name type="scientific">[Mycobacterium] wendilense</name>
    <dbReference type="NCBI Taxonomy" id="3064284"/>
    <lineage>
        <taxon>Bacteria</taxon>
        <taxon>Bacillati</taxon>
        <taxon>Actinomycetota</taxon>
        <taxon>Actinomycetes</taxon>
        <taxon>Mycobacteriales</taxon>
        <taxon>Mycobacteriaceae</taxon>
        <taxon>Mycolicibacter</taxon>
    </lineage>
</organism>
<evidence type="ECO:0000256" key="1">
    <source>
        <dbReference type="ARBA" id="ARBA00001974"/>
    </source>
</evidence>
<dbReference type="Proteomes" id="UP001190466">
    <property type="component" value="Chromosome"/>
</dbReference>
<dbReference type="PANTHER" id="PTHR43004">
    <property type="entry name" value="TRK SYSTEM POTASSIUM UPTAKE PROTEIN"/>
    <property type="match status" value="1"/>
</dbReference>
<evidence type="ECO:0000256" key="2">
    <source>
        <dbReference type="ARBA" id="ARBA00022630"/>
    </source>
</evidence>
<keyword evidence="5" id="KW-0560">Oxidoreductase</keyword>
<evidence type="ECO:0000256" key="3">
    <source>
        <dbReference type="ARBA" id="ARBA00022827"/>
    </source>
</evidence>
<dbReference type="PRINTS" id="PR00420">
    <property type="entry name" value="RNGMNOXGNASE"/>
</dbReference>
<gene>
    <name evidence="5" type="ORF">MU0050_001830</name>
</gene>
<evidence type="ECO:0000313" key="6">
    <source>
        <dbReference type="Proteomes" id="UP001190466"/>
    </source>
</evidence>
<dbReference type="GO" id="GO:0004497">
    <property type="term" value="F:monooxygenase activity"/>
    <property type="evidence" value="ECO:0007669"/>
    <property type="project" value="UniProtKB-KW"/>
</dbReference>
<proteinExistence type="predicted"/>
<reference evidence="5 6" key="1">
    <citation type="submission" date="2023-08" db="EMBL/GenBank/DDBJ databases">
        <authorList>
            <person name="Folkvardsen B D."/>
            <person name="Norman A."/>
        </authorList>
    </citation>
    <scope>NUCLEOTIDE SEQUENCE [LARGE SCALE GENOMIC DNA]</scope>
    <source>
        <strain evidence="5 6">Mu0050</strain>
    </source>
</reference>
<accession>A0ABM9MCM6</accession>
<dbReference type="InterPro" id="IPR002938">
    <property type="entry name" value="FAD-bd"/>
</dbReference>
<keyword evidence="6" id="KW-1185">Reference proteome</keyword>
<keyword evidence="3" id="KW-0274">FAD</keyword>
<sequence length="493" mass="52872">MISKDADARVDVVVVGAGPTGLTAAGDLARLGRRVVVLERWPKINPSSRAFATMARTLEVLDARGLADGLLAESHRAPAVTLFAGARLDLTLLDSQYPFVMIAPQTKVDAALARYALEQGAEVRRGHEVTGLAQDAHGVSVTARGADGRSQTWHARYLIGADGAHSTVRTLVGADFPGETILRSMVLADIELAEGPDGGGLTVGNTENVLGFLAPYDAPADGTDAGGRWFRAMVWDRRHQLPDTEPVTRGEVERALAEAMQADFGLVQMGWTSRFHSDERQVAAYRHGRVFLAGDAAHVHSPMGGQGMNTGIQDAANLAWKIDAVLGGADDAVLDTYHSERHPIGKRVLRQSGLLARAVTMHARPARWVRDLLVPNALRIPRVRAAVAGSFAGTMLRYGPGHGLIGRRATAVPLIGPRLTELQRTPGFVLVRERGARALDVELRQAQRATDGDALLVRPDGYIAWAGDSRDVAGWSAALRRWTGARSRTAARS</sequence>
<dbReference type="Gene3D" id="3.30.70.2450">
    <property type="match status" value="1"/>
</dbReference>
<dbReference type="SUPFAM" id="SSF51905">
    <property type="entry name" value="FAD/NAD(P)-binding domain"/>
    <property type="match status" value="1"/>
</dbReference>